<dbReference type="EMBL" id="GBHO01036330">
    <property type="protein sequence ID" value="JAG07274.1"/>
    <property type="molecule type" value="Transcribed_RNA"/>
</dbReference>
<evidence type="ECO:0000313" key="3">
    <source>
        <dbReference type="EMBL" id="JAQ11839.1"/>
    </source>
</evidence>
<organism evidence="2">
    <name type="scientific">Lygus hesperus</name>
    <name type="common">Western plant bug</name>
    <dbReference type="NCBI Taxonomy" id="30085"/>
    <lineage>
        <taxon>Eukaryota</taxon>
        <taxon>Metazoa</taxon>
        <taxon>Ecdysozoa</taxon>
        <taxon>Arthropoda</taxon>
        <taxon>Hexapoda</taxon>
        <taxon>Insecta</taxon>
        <taxon>Pterygota</taxon>
        <taxon>Neoptera</taxon>
        <taxon>Paraneoptera</taxon>
        <taxon>Hemiptera</taxon>
        <taxon>Heteroptera</taxon>
        <taxon>Panheteroptera</taxon>
        <taxon>Cimicomorpha</taxon>
        <taxon>Miridae</taxon>
        <taxon>Mirini</taxon>
        <taxon>Lygus</taxon>
    </lineage>
</organism>
<reference evidence="2" key="2">
    <citation type="submission" date="2014-07" db="EMBL/GenBank/DDBJ databases">
        <authorList>
            <person name="Hull J."/>
        </authorList>
    </citation>
    <scope>NUCLEOTIDE SEQUENCE</scope>
</reference>
<accession>A0A0A9WHL8</accession>
<dbReference type="EMBL" id="GDHC01006790">
    <property type="protein sequence ID" value="JAQ11839.1"/>
    <property type="molecule type" value="Transcribed_RNA"/>
</dbReference>
<gene>
    <name evidence="2" type="ORF">CM83_101317</name>
    <name evidence="3" type="ORF">g.9154</name>
</gene>
<protein>
    <submittedName>
        <fullName evidence="2">Uncharacterized protein</fullName>
    </submittedName>
</protein>
<dbReference type="AlphaFoldDB" id="A0A0A9WHL8"/>
<reference evidence="2" key="1">
    <citation type="journal article" date="2014" name="PLoS ONE">
        <title>Transcriptome-Based Identification of ABC Transporters in the Western Tarnished Plant Bug Lygus hesperus.</title>
        <authorList>
            <person name="Hull J.J."/>
            <person name="Chaney K."/>
            <person name="Geib S.M."/>
            <person name="Fabrick J.A."/>
            <person name="Brent C.S."/>
            <person name="Walsh D."/>
            <person name="Lavine L.C."/>
        </authorList>
    </citation>
    <scope>NUCLEOTIDE SEQUENCE</scope>
</reference>
<feature type="compositionally biased region" description="Polar residues" evidence="1">
    <location>
        <begin position="96"/>
        <end position="105"/>
    </location>
</feature>
<evidence type="ECO:0000313" key="2">
    <source>
        <dbReference type="EMBL" id="JAG07274.1"/>
    </source>
</evidence>
<feature type="region of interest" description="Disordered" evidence="1">
    <location>
        <begin position="1"/>
        <end position="27"/>
    </location>
</feature>
<feature type="compositionally biased region" description="Polar residues" evidence="1">
    <location>
        <begin position="14"/>
        <end position="27"/>
    </location>
</feature>
<name>A0A0A9WHL8_LYGHE</name>
<feature type="region of interest" description="Disordered" evidence="1">
    <location>
        <begin position="80"/>
        <end position="105"/>
    </location>
</feature>
<reference evidence="3" key="3">
    <citation type="journal article" date="2016" name="Gigascience">
        <title>De novo construction of an expanded transcriptome assembly for the western tarnished plant bug, Lygus hesperus.</title>
        <authorList>
            <person name="Tassone E.E."/>
            <person name="Geib S.M."/>
            <person name="Hall B."/>
            <person name="Fabrick J.A."/>
            <person name="Brent C.S."/>
            <person name="Hull J.J."/>
        </authorList>
    </citation>
    <scope>NUCLEOTIDE SEQUENCE</scope>
</reference>
<sequence>MGNVPDTAAASRPYPTTRTSDPRPQSSCSYRVVWTTLAGGGTAGSAQGVWNRSTDAVSVQKEPVCSTRPRNWHCHTCISAPAHPHHGSGSPDDGRNLQQHSCMGS</sequence>
<evidence type="ECO:0000256" key="1">
    <source>
        <dbReference type="SAM" id="MobiDB-lite"/>
    </source>
</evidence>
<proteinExistence type="predicted"/>